<reference evidence="5" key="1">
    <citation type="journal article" date="2020" name="Nat. Commun.">
        <title>Genome assembly of wild tea tree DASZ reveals pedigree and selection history of tea varieties.</title>
        <authorList>
            <person name="Zhang W."/>
            <person name="Zhang Y."/>
            <person name="Qiu H."/>
            <person name="Guo Y."/>
            <person name="Wan H."/>
            <person name="Zhang X."/>
            <person name="Scossa F."/>
            <person name="Alseekh S."/>
            <person name="Zhang Q."/>
            <person name="Wang P."/>
            <person name="Xu L."/>
            <person name="Schmidt M.H."/>
            <person name="Jia X."/>
            <person name="Li D."/>
            <person name="Zhu A."/>
            <person name="Guo F."/>
            <person name="Chen W."/>
            <person name="Ni D."/>
            <person name="Usadel B."/>
            <person name="Fernie A.R."/>
            <person name="Wen W."/>
        </authorList>
    </citation>
    <scope>NUCLEOTIDE SEQUENCE [LARGE SCALE GENOMIC DNA]</scope>
    <source>
        <strain evidence="5">cv. G240</strain>
    </source>
</reference>
<keyword evidence="2" id="KW-0808">Transferase</keyword>
<feature type="domain" description="4'-phosphopantetheinyl transferase" evidence="3">
    <location>
        <begin position="250"/>
        <end position="329"/>
    </location>
</feature>
<comment type="caution">
    <text evidence="4">The sequence shown here is derived from an EMBL/GenBank/DDBJ whole genome shotgun (WGS) entry which is preliminary data.</text>
</comment>
<organism evidence="4 5">
    <name type="scientific">Camellia sinensis</name>
    <name type="common">Tea plant</name>
    <name type="synonym">Thea sinensis</name>
    <dbReference type="NCBI Taxonomy" id="4442"/>
    <lineage>
        <taxon>Eukaryota</taxon>
        <taxon>Viridiplantae</taxon>
        <taxon>Streptophyta</taxon>
        <taxon>Embryophyta</taxon>
        <taxon>Tracheophyta</taxon>
        <taxon>Spermatophyta</taxon>
        <taxon>Magnoliopsida</taxon>
        <taxon>eudicotyledons</taxon>
        <taxon>Gunneridae</taxon>
        <taxon>Pentapetalae</taxon>
        <taxon>asterids</taxon>
        <taxon>Ericales</taxon>
        <taxon>Theaceae</taxon>
        <taxon>Camellia</taxon>
    </lineage>
</organism>
<dbReference type="PANTHER" id="PTHR12215:SF15">
    <property type="entry name" value="4'-PHOSPHOPANTETHEINYL TRANSFERASE SUPERFAMILY-RELATED"/>
    <property type="match status" value="1"/>
</dbReference>
<evidence type="ECO:0000256" key="2">
    <source>
        <dbReference type="ARBA" id="ARBA00022679"/>
    </source>
</evidence>
<dbReference type="SUPFAM" id="SSF56214">
    <property type="entry name" value="4'-phosphopantetheinyl transferase"/>
    <property type="match status" value="2"/>
</dbReference>
<dbReference type="Gene3D" id="3.90.470.20">
    <property type="entry name" value="4'-phosphopantetheinyl transferase domain"/>
    <property type="match status" value="2"/>
</dbReference>
<dbReference type="FunFam" id="3.90.470.20:FF:000011">
    <property type="entry name" value="Os08g0243100 protein"/>
    <property type="match status" value="1"/>
</dbReference>
<dbReference type="GO" id="GO:0005829">
    <property type="term" value="C:cytosol"/>
    <property type="evidence" value="ECO:0007669"/>
    <property type="project" value="TreeGrafter"/>
</dbReference>
<dbReference type="EC" id="2.7.8.7" evidence="1"/>
<dbReference type="InterPro" id="IPR050559">
    <property type="entry name" value="P-Pant_transferase_sf"/>
</dbReference>
<keyword evidence="5" id="KW-1185">Reference proteome</keyword>
<dbReference type="PANTHER" id="PTHR12215">
    <property type="entry name" value="PHOSPHOPANTETHEINE TRANSFERASE"/>
    <property type="match status" value="1"/>
</dbReference>
<proteinExistence type="predicted"/>
<dbReference type="AlphaFoldDB" id="A0A7J7HMF7"/>
<dbReference type="GO" id="GO:0019878">
    <property type="term" value="P:lysine biosynthetic process via aminoadipic acid"/>
    <property type="evidence" value="ECO:0007669"/>
    <property type="project" value="TreeGrafter"/>
</dbReference>
<dbReference type="EMBL" id="JACBKZ010000003">
    <property type="protein sequence ID" value="KAF5954043.1"/>
    <property type="molecule type" value="Genomic_DNA"/>
</dbReference>
<dbReference type="GO" id="GO:0000287">
    <property type="term" value="F:magnesium ion binding"/>
    <property type="evidence" value="ECO:0007669"/>
    <property type="project" value="InterPro"/>
</dbReference>
<evidence type="ECO:0000313" key="5">
    <source>
        <dbReference type="Proteomes" id="UP000593564"/>
    </source>
</evidence>
<dbReference type="GO" id="GO:0008897">
    <property type="term" value="F:holo-[acyl-carrier-protein] synthase activity"/>
    <property type="evidence" value="ECO:0007669"/>
    <property type="project" value="UniProtKB-EC"/>
</dbReference>
<feature type="non-terminal residue" evidence="4">
    <location>
        <position position="422"/>
    </location>
</feature>
<sequence length="422" mass="47014">THNQFSLNLIDTRNPSHFINRLLLFVFRIGATSLAATAPPPPLFARPRRCSSLVHKNAGQKEAASNSSEEAIVYVSSVRGPLGSHCTLSGLHLMRETHFWYILPNEVKNASLLNQYLELLSPCERENVFSMYGEDLKKRALLARALGVSAREGAFIVVSHILLTDDYVIFKVADPVQLDYLWCIPLCFEAVSGLTINSQVNPRSLKFRKNIHGKPEVEWQQSDDWHPPPLHFNLSHTSSLIACGVTMNSQIGIDVEEKQRTIRNDILSFARRYFSHHEMDFLAAISDPEVQRQEFIKLWTLKEAYVKALGRGFSGAPFRTFTIRCRAAATGGSFHLSQNSNSEASEIVVDSFDDPANLTSNCQFALFELAGSHYAAICKENNSLAGGKGCRPMKLTVWKTIPFVEDKCVSGTDAVIRIGGLT</sequence>
<accession>A0A7J7HMF7</accession>
<gene>
    <name evidence="4" type="ORF">HYC85_006899</name>
</gene>
<protein>
    <recommendedName>
        <fullName evidence="1">holo-[acyl-carrier-protein] synthase</fullName>
        <ecNumber evidence="1">2.7.8.7</ecNumber>
    </recommendedName>
</protein>
<dbReference type="InterPro" id="IPR037143">
    <property type="entry name" value="4-PPantetheinyl_Trfase_dom_sf"/>
</dbReference>
<name>A0A7J7HMF7_CAMSI</name>
<evidence type="ECO:0000259" key="3">
    <source>
        <dbReference type="Pfam" id="PF01648"/>
    </source>
</evidence>
<reference evidence="4 5" key="2">
    <citation type="submission" date="2020-07" db="EMBL/GenBank/DDBJ databases">
        <title>Genome assembly of wild tea tree DASZ reveals pedigree and selection history of tea varieties.</title>
        <authorList>
            <person name="Zhang W."/>
        </authorList>
    </citation>
    <scope>NUCLEOTIDE SEQUENCE [LARGE SCALE GENOMIC DNA]</scope>
    <source>
        <strain evidence="5">cv. G240</strain>
        <tissue evidence="4">Leaf</tissue>
    </source>
</reference>
<evidence type="ECO:0000256" key="1">
    <source>
        <dbReference type="ARBA" id="ARBA00013172"/>
    </source>
</evidence>
<evidence type="ECO:0000313" key="4">
    <source>
        <dbReference type="EMBL" id="KAF5954043.1"/>
    </source>
</evidence>
<dbReference type="Pfam" id="PF01648">
    <property type="entry name" value="ACPS"/>
    <property type="match status" value="1"/>
</dbReference>
<dbReference type="Proteomes" id="UP000593564">
    <property type="component" value="Unassembled WGS sequence"/>
</dbReference>
<dbReference type="InterPro" id="IPR008278">
    <property type="entry name" value="4-PPantetheinyl_Trfase_dom"/>
</dbReference>